<proteinExistence type="predicted"/>
<sequence length="225" mass="25486">MSVKPKIELTADGSHTLFMSDLNEHYHSVNGAIQESTHVFIKTGLHHCKKGSVNILEIGFGTGLNAFLTALDVTNTERVIHYTGLELYPLPKSIISELNYSDKQSEQAKILYNKLHDADWNKEVQILPEFYLSKIECDFTKFDFSSLKSSFDLIYFDAFAPDKQPEMWTQSIFDSLYSVTAQNGIFVTYCAKGVVRRMLQQAGYKTERLPGPPGKREMLRATKTG</sequence>
<evidence type="ECO:0000313" key="2">
    <source>
        <dbReference type="EMBL" id="SBV96512.1"/>
    </source>
</evidence>
<dbReference type="RefSeq" id="WP_296948009.1">
    <property type="nucleotide sequence ID" value="NZ_LT599021.1"/>
</dbReference>
<dbReference type="AlphaFoldDB" id="A0A212JAQ5"/>
<dbReference type="PANTHER" id="PTHR39963">
    <property type="entry name" value="SLL0983 PROTEIN"/>
    <property type="match status" value="1"/>
</dbReference>
<dbReference type="Gene3D" id="3.40.50.150">
    <property type="entry name" value="Vaccinia Virus protein VP39"/>
    <property type="match status" value="1"/>
</dbReference>
<dbReference type="Pfam" id="PF05430">
    <property type="entry name" value="Methyltransf_30"/>
    <property type="match status" value="1"/>
</dbReference>
<dbReference type="GO" id="GO:0016645">
    <property type="term" value="F:oxidoreductase activity, acting on the CH-NH group of donors"/>
    <property type="evidence" value="ECO:0007669"/>
    <property type="project" value="InterPro"/>
</dbReference>
<dbReference type="GO" id="GO:0004808">
    <property type="term" value="F:tRNA (5-methylaminomethyl-2-thiouridylate)(34)-methyltransferase activity"/>
    <property type="evidence" value="ECO:0007669"/>
    <property type="project" value="InterPro"/>
</dbReference>
<protein>
    <recommendedName>
        <fullName evidence="1">MnmC-like methyltransferase domain-containing protein</fullName>
    </recommendedName>
</protein>
<dbReference type="InterPro" id="IPR047785">
    <property type="entry name" value="tRNA_MNMC2"/>
</dbReference>
<name>A0A212JAQ5_9BACT</name>
<dbReference type="NCBIfam" id="NF033855">
    <property type="entry name" value="tRNA_MNMC2"/>
    <property type="match status" value="1"/>
</dbReference>
<dbReference type="PANTHER" id="PTHR39963:SF1">
    <property type="entry name" value="MNMC-LIKE METHYLTRANSFERASE DOMAIN-CONTAINING PROTEIN"/>
    <property type="match status" value="1"/>
</dbReference>
<organism evidence="2">
    <name type="scientific">uncultured Dysgonomonas sp</name>
    <dbReference type="NCBI Taxonomy" id="206096"/>
    <lineage>
        <taxon>Bacteria</taxon>
        <taxon>Pseudomonadati</taxon>
        <taxon>Bacteroidota</taxon>
        <taxon>Bacteroidia</taxon>
        <taxon>Bacteroidales</taxon>
        <taxon>Dysgonomonadaceae</taxon>
        <taxon>Dysgonomonas</taxon>
        <taxon>environmental samples</taxon>
    </lineage>
</organism>
<gene>
    <name evidence="2" type="ORF">KL86DYS2_11107</name>
</gene>
<dbReference type="EMBL" id="FLUL01000001">
    <property type="protein sequence ID" value="SBV96512.1"/>
    <property type="molecule type" value="Genomic_DNA"/>
</dbReference>
<dbReference type="InterPro" id="IPR008471">
    <property type="entry name" value="MnmC-like_methylTransf"/>
</dbReference>
<reference evidence="2" key="1">
    <citation type="submission" date="2016-04" db="EMBL/GenBank/DDBJ databases">
        <authorList>
            <person name="Evans L.H."/>
            <person name="Alamgir A."/>
            <person name="Owens N."/>
            <person name="Weber N.D."/>
            <person name="Virtaneva K."/>
            <person name="Barbian K."/>
            <person name="Babar A."/>
            <person name="Rosenke K."/>
        </authorList>
    </citation>
    <scope>NUCLEOTIDE SEQUENCE</scope>
    <source>
        <strain evidence="2">86-2</strain>
    </source>
</reference>
<dbReference type="InterPro" id="IPR029063">
    <property type="entry name" value="SAM-dependent_MTases_sf"/>
</dbReference>
<feature type="domain" description="MnmC-like methyltransferase" evidence="1">
    <location>
        <begin position="145"/>
        <end position="223"/>
    </location>
</feature>
<dbReference type="SUPFAM" id="SSF53335">
    <property type="entry name" value="S-adenosyl-L-methionine-dependent methyltransferases"/>
    <property type="match status" value="1"/>
</dbReference>
<evidence type="ECO:0000259" key="1">
    <source>
        <dbReference type="Pfam" id="PF05430"/>
    </source>
</evidence>
<accession>A0A212JAQ5</accession>